<feature type="transmembrane region" description="Helical" evidence="6">
    <location>
        <begin position="816"/>
        <end position="839"/>
    </location>
</feature>
<proteinExistence type="predicted"/>
<feature type="transmembrane region" description="Helical" evidence="6">
    <location>
        <begin position="312"/>
        <end position="333"/>
    </location>
</feature>
<feature type="transmembrane region" description="Helical" evidence="6">
    <location>
        <begin position="412"/>
        <end position="436"/>
    </location>
</feature>
<evidence type="ECO:0000256" key="1">
    <source>
        <dbReference type="ARBA" id="ARBA00004651"/>
    </source>
</evidence>
<keyword evidence="2" id="KW-1003">Cell membrane</keyword>
<dbReference type="PANTHER" id="PTHR33406">
    <property type="entry name" value="MEMBRANE PROTEIN MJ1562-RELATED"/>
    <property type="match status" value="1"/>
</dbReference>
<evidence type="ECO:0000256" key="6">
    <source>
        <dbReference type="SAM" id="Phobius"/>
    </source>
</evidence>
<keyword evidence="5 6" id="KW-0472">Membrane</keyword>
<dbReference type="Gene3D" id="1.20.1640.10">
    <property type="entry name" value="Multidrug efflux transporter AcrB transmembrane domain"/>
    <property type="match status" value="2"/>
</dbReference>
<evidence type="ECO:0000256" key="3">
    <source>
        <dbReference type="ARBA" id="ARBA00022692"/>
    </source>
</evidence>
<evidence type="ECO:0000313" key="8">
    <source>
        <dbReference type="EMBL" id="MEX1665267.1"/>
    </source>
</evidence>
<dbReference type="RefSeq" id="WP_368375373.1">
    <property type="nucleotide sequence ID" value="NZ_JBFRYB010000001.1"/>
</dbReference>
<feature type="transmembrane region" description="Helical" evidence="6">
    <location>
        <begin position="22"/>
        <end position="42"/>
    </location>
</feature>
<feature type="transmembrane region" description="Helical" evidence="6">
    <location>
        <begin position="784"/>
        <end position="804"/>
    </location>
</feature>
<keyword evidence="9" id="KW-1185">Reference proteome</keyword>
<name>A0ABV3TUK8_9GAMM</name>
<feature type="domain" description="SSD" evidence="7">
    <location>
        <begin position="712"/>
        <end position="838"/>
    </location>
</feature>
<feature type="transmembrane region" description="Helical" evidence="6">
    <location>
        <begin position="386"/>
        <end position="405"/>
    </location>
</feature>
<dbReference type="Pfam" id="PF03176">
    <property type="entry name" value="MMPL"/>
    <property type="match status" value="2"/>
</dbReference>
<dbReference type="InterPro" id="IPR050545">
    <property type="entry name" value="Mycobact_MmpL"/>
</dbReference>
<dbReference type="InterPro" id="IPR000731">
    <property type="entry name" value="SSD"/>
</dbReference>
<feature type="transmembrane region" description="Helical" evidence="6">
    <location>
        <begin position="480"/>
        <end position="499"/>
    </location>
</feature>
<evidence type="ECO:0000256" key="5">
    <source>
        <dbReference type="ARBA" id="ARBA00023136"/>
    </source>
</evidence>
<evidence type="ECO:0000259" key="7">
    <source>
        <dbReference type="PROSITE" id="PS50156"/>
    </source>
</evidence>
<evidence type="ECO:0000313" key="9">
    <source>
        <dbReference type="Proteomes" id="UP001557484"/>
    </source>
</evidence>
<dbReference type="Proteomes" id="UP001557484">
    <property type="component" value="Unassembled WGS sequence"/>
</dbReference>
<dbReference type="EMBL" id="JBFRYB010000001">
    <property type="protein sequence ID" value="MEX1665267.1"/>
    <property type="molecule type" value="Genomic_DNA"/>
</dbReference>
<dbReference type="SUPFAM" id="SSF82866">
    <property type="entry name" value="Multidrug efflux transporter AcrB transmembrane domain"/>
    <property type="match status" value="2"/>
</dbReference>
<sequence length="868" mass="96737">MQYLLNRIQDWLETVPEQSVRWRWLILLVLISSLGLSIWGVMTRMTLDMSPEVWFAEDAQPVLVRNAFRHQFGSDEDIFIAYKPKSGDVFSADALQTLVQLHRDIENKSAAITLADGSSNPFNRIIRIDSLYNAHYQIADGDTLISRPLIGHDFPRTEAEREARRDIALGQKSFERMFFSPDFTTAGIRLKTNLGAMLKSDGLSEEVASDDLLSSGDFMLDIGAMDAPSVDAAPEAAKFLEEQVLNYAQVVRAIRESLEDPKYADFEFHIAGSPSLMEFSMNSMEQASGLIGLMILLIIVLSWFSFRSFSAVVWPLSIVCISVVWAVGLGCWLGLSYTAVLALTVMLAIAVGVASCIHVLNAYLLFRQEHHSHERAMALCYRQTGTPILLTSLTTMIGMLSLTLADMPIMEVFGMVSAFAVLFSVLLVLFLLPLMLHIWRPTHRIAVARARQSTIQRIFNIEAFLGKVAEFTERFSKPIVIIYVAAFILLIYGGTKVAIDSNYAEQAREGTDLRNAMNVVDEKLMGGMALEIYLNFNHRDALKDPVVLKAMDEWVNDLKRDYPDKIVKTFSLADVVKDSNKVMNQGDPKFEVIPDDPRMAAQLLYLFDSANSADRRAVVSDDYSHGHISFMLRNAGSYEYTDMFERINDDIANHFPQLHERYPDMEMKVTGSFHLIMALFDLVITTQLKSFGFALIAISVVMMISLGSIQSGLISTLPNLMPAAFTFGILGWLGVSLNADTLVIAPIILGIAVDDTIHFISHYRESWIKHGDVRKAMHETLREVGQAVIFTTLILGFGFGVLIFSSNMGLAKPGALGSAAIFVALLSDLLFLPALIYWFKPELGRDKALQIRRSAQTHLGTLESGGSQ</sequence>
<dbReference type="PROSITE" id="PS50156">
    <property type="entry name" value="SSD"/>
    <property type="match status" value="2"/>
</dbReference>
<keyword evidence="3 6" id="KW-0812">Transmembrane</keyword>
<feature type="domain" description="SSD" evidence="7">
    <location>
        <begin position="316"/>
        <end position="438"/>
    </location>
</feature>
<comment type="caution">
    <text evidence="8">The sequence shown here is derived from an EMBL/GenBank/DDBJ whole genome shotgun (WGS) entry which is preliminary data.</text>
</comment>
<feature type="transmembrane region" description="Helical" evidence="6">
    <location>
        <begin position="340"/>
        <end position="366"/>
    </location>
</feature>
<feature type="transmembrane region" description="Helical" evidence="6">
    <location>
        <begin position="287"/>
        <end position="306"/>
    </location>
</feature>
<reference evidence="8 9" key="1">
    <citation type="journal article" date="2011" name="Int. J. Syst. Evol. Microbiol.">
        <title>Zhongshania antarctica gen. nov., sp. nov. and Zhongshania guokunii sp. nov., gammaproteobacteria respectively isolated from coastal attached (fast) ice and surface seawater of the Antarctic.</title>
        <authorList>
            <person name="Li H.J."/>
            <person name="Zhang X.Y."/>
            <person name="Chen C.X."/>
            <person name="Zhang Y.J."/>
            <person name="Gao Z.M."/>
            <person name="Yu Y."/>
            <person name="Chen X.L."/>
            <person name="Chen B."/>
            <person name="Zhang Y.Z."/>
        </authorList>
    </citation>
    <scope>NUCLEOTIDE SEQUENCE [LARGE SCALE GENOMIC DNA]</scope>
    <source>
        <strain evidence="8 9">R06B22</strain>
    </source>
</reference>
<dbReference type="InterPro" id="IPR004869">
    <property type="entry name" value="MMPL_dom"/>
</dbReference>
<protein>
    <submittedName>
        <fullName evidence="8">RND family transporter</fullName>
    </submittedName>
</protein>
<dbReference type="PANTHER" id="PTHR33406:SF13">
    <property type="entry name" value="MEMBRANE PROTEIN YDFJ"/>
    <property type="match status" value="1"/>
</dbReference>
<comment type="subcellular location">
    <subcellularLocation>
        <location evidence="1">Cell membrane</location>
        <topology evidence="1">Multi-pass membrane protein</topology>
    </subcellularLocation>
</comment>
<gene>
    <name evidence="8" type="ORF">AB4875_07185</name>
</gene>
<keyword evidence="4 6" id="KW-1133">Transmembrane helix</keyword>
<evidence type="ECO:0000256" key="4">
    <source>
        <dbReference type="ARBA" id="ARBA00022989"/>
    </source>
</evidence>
<evidence type="ECO:0000256" key="2">
    <source>
        <dbReference type="ARBA" id="ARBA00022475"/>
    </source>
</evidence>
<feature type="transmembrane region" description="Helical" evidence="6">
    <location>
        <begin position="691"/>
        <end position="709"/>
    </location>
</feature>
<organism evidence="8 9">
    <name type="scientific">Zhongshania arctica</name>
    <dbReference type="NCBI Taxonomy" id="3238302"/>
    <lineage>
        <taxon>Bacteria</taxon>
        <taxon>Pseudomonadati</taxon>
        <taxon>Pseudomonadota</taxon>
        <taxon>Gammaproteobacteria</taxon>
        <taxon>Cellvibrionales</taxon>
        <taxon>Spongiibacteraceae</taxon>
        <taxon>Zhongshania</taxon>
    </lineage>
</organism>
<accession>A0ABV3TUK8</accession>